<dbReference type="NCBIfam" id="NF005168">
    <property type="entry name" value="PRK06638.2-3"/>
    <property type="match status" value="1"/>
</dbReference>
<gene>
    <name evidence="3" type="ORF">FZC76_05350</name>
</gene>
<accession>A0A5D4T5B0</accession>
<evidence type="ECO:0000313" key="3">
    <source>
        <dbReference type="EMBL" id="TYS69662.1"/>
    </source>
</evidence>
<dbReference type="OrthoDB" id="9814997at2"/>
<comment type="similarity">
    <text evidence="1 2">Belongs to the complex I subunit 6 family.</text>
</comment>
<dbReference type="InterPro" id="IPR001457">
    <property type="entry name" value="NADH_UbQ/plastoQ_OxRdtase_su6"/>
</dbReference>
<feature type="transmembrane region" description="Helical" evidence="2">
    <location>
        <begin position="57"/>
        <end position="78"/>
    </location>
</feature>
<name>A0A5D4T5B0_9BACI</name>
<dbReference type="Pfam" id="PF00499">
    <property type="entry name" value="Oxidored_q3"/>
    <property type="match status" value="1"/>
</dbReference>
<comment type="caution">
    <text evidence="3">The sequence shown here is derived from an EMBL/GenBank/DDBJ whole genome shotgun (WGS) entry which is preliminary data.</text>
</comment>
<dbReference type="EMBL" id="VTEV01000002">
    <property type="protein sequence ID" value="TYS69662.1"/>
    <property type="molecule type" value="Genomic_DNA"/>
</dbReference>
<protein>
    <recommendedName>
        <fullName evidence="2">NADH-quinone oxidoreductase subunit J</fullName>
        <ecNumber evidence="2">7.1.1.-</ecNumber>
    </recommendedName>
</protein>
<dbReference type="GO" id="GO:0005886">
    <property type="term" value="C:plasma membrane"/>
    <property type="evidence" value="ECO:0007669"/>
    <property type="project" value="UniProtKB-SubCell"/>
</dbReference>
<comment type="subcellular location">
    <subcellularLocation>
        <location evidence="2">Cell membrane</location>
        <topology evidence="2">Multi-pass membrane protein</topology>
    </subcellularLocation>
</comment>
<feature type="transmembrane region" description="Helical" evidence="2">
    <location>
        <begin position="34"/>
        <end position="51"/>
    </location>
</feature>
<feature type="transmembrane region" description="Helical" evidence="2">
    <location>
        <begin position="90"/>
        <end position="111"/>
    </location>
</feature>
<dbReference type="Gene3D" id="1.20.120.1200">
    <property type="entry name" value="NADH-ubiquinone/plastoquinone oxidoreductase chain 6, subunit NuoJ"/>
    <property type="match status" value="1"/>
</dbReference>
<dbReference type="PANTHER" id="PTHR33269:SF17">
    <property type="entry name" value="NADH-UBIQUINONE OXIDOREDUCTASE CHAIN 6"/>
    <property type="match status" value="1"/>
</dbReference>
<dbReference type="GO" id="GO:0016491">
    <property type="term" value="F:oxidoreductase activity"/>
    <property type="evidence" value="ECO:0007669"/>
    <property type="project" value="UniProtKB-KW"/>
</dbReference>
<keyword evidence="2" id="KW-1133">Transmembrane helix</keyword>
<evidence type="ECO:0000313" key="4">
    <source>
        <dbReference type="Proteomes" id="UP000322524"/>
    </source>
</evidence>
<keyword evidence="2" id="KW-0520">NAD</keyword>
<organism evidence="3 4">
    <name type="scientific">Sutcliffiella horikoshii</name>
    <dbReference type="NCBI Taxonomy" id="79883"/>
    <lineage>
        <taxon>Bacteria</taxon>
        <taxon>Bacillati</taxon>
        <taxon>Bacillota</taxon>
        <taxon>Bacilli</taxon>
        <taxon>Bacillales</taxon>
        <taxon>Bacillaceae</taxon>
        <taxon>Sutcliffiella</taxon>
    </lineage>
</organism>
<dbReference type="Proteomes" id="UP000322524">
    <property type="component" value="Unassembled WGS sequence"/>
</dbReference>
<feature type="transmembrane region" description="Helical" evidence="2">
    <location>
        <begin position="140"/>
        <end position="162"/>
    </location>
</feature>
<dbReference type="GO" id="GO:0048038">
    <property type="term" value="F:quinone binding"/>
    <property type="evidence" value="ECO:0007669"/>
    <property type="project" value="UniProtKB-UniRule"/>
</dbReference>
<dbReference type="InterPro" id="IPR042106">
    <property type="entry name" value="Nuo/plastoQ_OxRdtase_6_NuoJ"/>
</dbReference>
<keyword evidence="3" id="KW-0560">Oxidoreductase</keyword>
<keyword evidence="2" id="KW-1003">Cell membrane</keyword>
<dbReference type="STRING" id="79883.GCA_001636495_00855"/>
<feature type="transmembrane region" description="Helical" evidence="2">
    <location>
        <begin position="6"/>
        <end position="27"/>
    </location>
</feature>
<dbReference type="GO" id="GO:0008137">
    <property type="term" value="F:NADH dehydrogenase (ubiquinone) activity"/>
    <property type="evidence" value="ECO:0007669"/>
    <property type="project" value="UniProtKB-UniRule"/>
</dbReference>
<keyword evidence="2" id="KW-0472">Membrane</keyword>
<reference evidence="3 4" key="1">
    <citation type="submission" date="2019-08" db="EMBL/GenBank/DDBJ databases">
        <title>Bacillus genomes from the desert of Cuatro Cienegas, Coahuila.</title>
        <authorList>
            <person name="Olmedo-Alvarez G."/>
        </authorList>
    </citation>
    <scope>NUCLEOTIDE SEQUENCE [LARGE SCALE GENOMIC DNA]</scope>
    <source>
        <strain evidence="3 4">CH28_1T</strain>
    </source>
</reference>
<comment type="function">
    <text evidence="2">NDH-1 shuttles electrons from NADH, via FMN and iron-sulfur (Fe-S) centers, to quinones in the respiratory chain. Couples the redox reaction to proton translocation (for every two electrons transferred, four hydrogen ions are translocated across the cytoplasmic membrane), and thus conserves the redox energy in a proton gradient.</text>
</comment>
<comment type="catalytic activity">
    <reaction evidence="2">
        <text>a quinone + NADH + 5 H(+)(in) = a quinol + NAD(+) + 4 H(+)(out)</text>
        <dbReference type="Rhea" id="RHEA:57888"/>
        <dbReference type="ChEBI" id="CHEBI:15378"/>
        <dbReference type="ChEBI" id="CHEBI:24646"/>
        <dbReference type="ChEBI" id="CHEBI:57540"/>
        <dbReference type="ChEBI" id="CHEBI:57945"/>
        <dbReference type="ChEBI" id="CHEBI:132124"/>
    </reaction>
</comment>
<evidence type="ECO:0000256" key="2">
    <source>
        <dbReference type="RuleBase" id="RU004429"/>
    </source>
</evidence>
<keyword evidence="2" id="KW-0874">Quinone</keyword>
<evidence type="ECO:0000256" key="1">
    <source>
        <dbReference type="ARBA" id="ARBA00005698"/>
    </source>
</evidence>
<keyword evidence="2" id="KW-0812">Transmembrane</keyword>
<dbReference type="AlphaFoldDB" id="A0A5D4T5B0"/>
<dbReference type="PANTHER" id="PTHR33269">
    <property type="entry name" value="NADH-UBIQUINONE OXIDOREDUCTASE CHAIN 6"/>
    <property type="match status" value="1"/>
</dbReference>
<sequence length="179" mass="19208">MTITGEFIAFLFLAIAAIAGGVLMLNLTKVVHMVIALVFTFISIAGIYVMLSAEFVAAVQILIYSGAITIIMLFGIMLTRHNDESETSGLGRKILVGAGVLGFAAVMYFGLYSLDLGSQESADLHVNNTEQIGVAIYSKYVIPFELTSVILLVALVGAIILARRDDEDADVVKEEATKE</sequence>
<proteinExistence type="inferred from homology"/>
<dbReference type="EC" id="7.1.1.-" evidence="2"/>
<dbReference type="RefSeq" id="WP_148987226.1">
    <property type="nucleotide sequence ID" value="NZ_VTEV01000002.1"/>
</dbReference>